<dbReference type="Proteomes" id="UP000000323">
    <property type="component" value="Chromosome 1"/>
</dbReference>
<dbReference type="GO" id="GO:0016020">
    <property type="term" value="C:membrane"/>
    <property type="evidence" value="ECO:0007669"/>
    <property type="project" value="InterPro"/>
</dbReference>
<gene>
    <name evidence="3" type="ordered locus">Tter_1362</name>
</gene>
<dbReference type="Pfam" id="PF02325">
    <property type="entry name" value="CCB3_YggT"/>
    <property type="match status" value="1"/>
</dbReference>
<evidence type="ECO:0008006" key="5">
    <source>
        <dbReference type="Google" id="ProtNLM"/>
    </source>
</evidence>
<dbReference type="RefSeq" id="WP_012875304.1">
    <property type="nucleotide sequence ID" value="NC_013525.1"/>
</dbReference>
<dbReference type="OrthoDB" id="283553at2"/>
<keyword evidence="2" id="KW-0472">Membrane</keyword>
<accession>D1CBV4</accession>
<organism evidence="3 4">
    <name type="scientific">Thermobaculum terrenum (strain ATCC BAA-798 / CCMEE 7001 / YNP1)</name>
    <dbReference type="NCBI Taxonomy" id="525904"/>
    <lineage>
        <taxon>Bacteria</taxon>
        <taxon>Bacillati</taxon>
        <taxon>Chloroflexota</taxon>
        <taxon>Chloroflexia</taxon>
        <taxon>Candidatus Thermobaculales</taxon>
        <taxon>Candidatus Thermobaculaceae</taxon>
        <taxon>Thermobaculum</taxon>
    </lineage>
</organism>
<comment type="similarity">
    <text evidence="1">Belongs to the YggT family.</text>
</comment>
<evidence type="ECO:0000256" key="1">
    <source>
        <dbReference type="ARBA" id="ARBA00010894"/>
    </source>
</evidence>
<dbReference type="HOGENOM" id="CLU_136788_1_1_0"/>
<evidence type="ECO:0000313" key="4">
    <source>
        <dbReference type="Proteomes" id="UP000000323"/>
    </source>
</evidence>
<dbReference type="EMBL" id="CP001825">
    <property type="protein sequence ID" value="ACZ42269.1"/>
    <property type="molecule type" value="Genomic_DNA"/>
</dbReference>
<dbReference type="eggNOG" id="COG0762">
    <property type="taxonomic scope" value="Bacteria"/>
</dbReference>
<dbReference type="PANTHER" id="PTHR33219">
    <property type="entry name" value="YLMG HOMOLOG PROTEIN 2, CHLOROPLASTIC"/>
    <property type="match status" value="1"/>
</dbReference>
<dbReference type="InterPro" id="IPR003425">
    <property type="entry name" value="CCB3/YggT"/>
</dbReference>
<proteinExistence type="inferred from homology"/>
<keyword evidence="4" id="KW-1185">Reference proteome</keyword>
<evidence type="ECO:0000313" key="3">
    <source>
        <dbReference type="EMBL" id="ACZ42269.1"/>
    </source>
</evidence>
<feature type="transmembrane region" description="Helical" evidence="2">
    <location>
        <begin position="55"/>
        <end position="76"/>
    </location>
</feature>
<dbReference type="KEGG" id="ttr:Tter_1362"/>
<evidence type="ECO:0000256" key="2">
    <source>
        <dbReference type="SAM" id="Phobius"/>
    </source>
</evidence>
<dbReference type="STRING" id="525904.Tter_1362"/>
<dbReference type="AlphaFoldDB" id="D1CBV4"/>
<name>D1CBV4_THET1</name>
<feature type="transmembrane region" description="Helical" evidence="2">
    <location>
        <begin position="6"/>
        <end position="29"/>
    </location>
</feature>
<keyword evidence="2" id="KW-0812">Transmembrane</keyword>
<protein>
    <recommendedName>
        <fullName evidence="5">YggT family protein</fullName>
    </recommendedName>
</protein>
<dbReference type="PANTHER" id="PTHR33219:SF14">
    <property type="entry name" value="PROTEIN COFACTOR ASSEMBLY OF COMPLEX C SUBUNIT B CCB3, CHLOROPLASTIC-RELATED"/>
    <property type="match status" value="1"/>
</dbReference>
<reference evidence="4" key="1">
    <citation type="journal article" date="2010" name="Stand. Genomic Sci.">
        <title>Complete genome sequence of 'Thermobaculum terrenum' type strain (YNP1).</title>
        <authorList>
            <person name="Kiss H."/>
            <person name="Cleland D."/>
            <person name="Lapidus A."/>
            <person name="Lucas S."/>
            <person name="Glavina Del Rio T."/>
            <person name="Nolan M."/>
            <person name="Tice H."/>
            <person name="Han C."/>
            <person name="Goodwin L."/>
            <person name="Pitluck S."/>
            <person name="Liolios K."/>
            <person name="Ivanova N."/>
            <person name="Mavromatis K."/>
            <person name="Ovchinnikova G."/>
            <person name="Pati A."/>
            <person name="Chen A."/>
            <person name="Palaniappan K."/>
            <person name="Land M."/>
            <person name="Hauser L."/>
            <person name="Chang Y."/>
            <person name="Jeffries C."/>
            <person name="Lu M."/>
            <person name="Brettin T."/>
            <person name="Detter J."/>
            <person name="Goker M."/>
            <person name="Tindall B."/>
            <person name="Beck B."/>
            <person name="McDermott T."/>
            <person name="Woyke T."/>
            <person name="Bristow J."/>
            <person name="Eisen J."/>
            <person name="Markowitz V."/>
            <person name="Hugenholtz P."/>
            <person name="Kyrpides N."/>
            <person name="Klenk H."/>
            <person name="Cheng J."/>
        </authorList>
    </citation>
    <scope>NUCLEOTIDE SEQUENCE [LARGE SCALE GENOMIC DNA]</scope>
    <source>
        <strain evidence="4">ATCC BAA-798 / YNP1</strain>
    </source>
</reference>
<keyword evidence="2" id="KW-1133">Transmembrane helix</keyword>
<sequence length="86" mass="9865">MPEFLVTFVGLLLRVLEIAIIGRALISWFDPLFRNPISRFLYDVTEPILRPIRNFMPGGVMIDFSPLVALIILWIIERLFYSAVAG</sequence>